<dbReference type="GO" id="GO:0071897">
    <property type="term" value="P:DNA biosynthetic process"/>
    <property type="evidence" value="ECO:0007669"/>
    <property type="project" value="UniProtKB-ARBA"/>
</dbReference>
<proteinExistence type="predicted"/>
<dbReference type="AlphaFoldDB" id="A0A147BB35"/>
<evidence type="ECO:0000259" key="1">
    <source>
        <dbReference type="PROSITE" id="PS50878"/>
    </source>
</evidence>
<dbReference type="InterPro" id="IPR043502">
    <property type="entry name" value="DNA/RNA_pol_sf"/>
</dbReference>
<dbReference type="SUPFAM" id="SSF56672">
    <property type="entry name" value="DNA/RNA polymerases"/>
    <property type="match status" value="1"/>
</dbReference>
<dbReference type="EMBL" id="GEGO01007426">
    <property type="protein sequence ID" value="JAR87978.1"/>
    <property type="molecule type" value="Transcribed_RNA"/>
</dbReference>
<name>A0A147BB35_IXORI</name>
<dbReference type="PANTHER" id="PTHR33332">
    <property type="entry name" value="REVERSE TRANSCRIPTASE DOMAIN-CONTAINING PROTEIN"/>
    <property type="match status" value="1"/>
</dbReference>
<dbReference type="InterPro" id="IPR000477">
    <property type="entry name" value="RT_dom"/>
</dbReference>
<organism evidence="2">
    <name type="scientific">Ixodes ricinus</name>
    <name type="common">Common tick</name>
    <name type="synonym">Acarus ricinus</name>
    <dbReference type="NCBI Taxonomy" id="34613"/>
    <lineage>
        <taxon>Eukaryota</taxon>
        <taxon>Metazoa</taxon>
        <taxon>Ecdysozoa</taxon>
        <taxon>Arthropoda</taxon>
        <taxon>Chelicerata</taxon>
        <taxon>Arachnida</taxon>
        <taxon>Acari</taxon>
        <taxon>Parasitiformes</taxon>
        <taxon>Ixodida</taxon>
        <taxon>Ixodoidea</taxon>
        <taxon>Ixodidae</taxon>
        <taxon>Ixodinae</taxon>
        <taxon>Ixodes</taxon>
    </lineage>
</organism>
<reference evidence="2" key="1">
    <citation type="journal article" date="2018" name="PLoS Negl. Trop. Dis.">
        <title>Sialome diversity of ticks revealed by RNAseq of single tick salivary glands.</title>
        <authorList>
            <person name="Perner J."/>
            <person name="Kropackova S."/>
            <person name="Kopacek P."/>
            <person name="Ribeiro J.M."/>
        </authorList>
    </citation>
    <scope>NUCLEOTIDE SEQUENCE</scope>
    <source>
        <strain evidence="2">Siblings of single egg batch collected in Ceske Budejovice</strain>
        <tissue evidence="2">Salivary glands</tissue>
    </source>
</reference>
<feature type="domain" description="Reverse transcriptase" evidence="1">
    <location>
        <begin position="1"/>
        <end position="118"/>
    </location>
</feature>
<evidence type="ECO:0000313" key="2">
    <source>
        <dbReference type="EMBL" id="JAR87978.1"/>
    </source>
</evidence>
<sequence length="284" mass="32988">MEIKCGVPQGSILGPLLFLLYINNIAAIPGSHELIMYADDTSVFFANSSKAQLELLTNSYLADLATWLQANKLNLNTKKTKYILFAPKNKRDSTNLVIHFKDEIIEQVHEQKFLGVWFNQELNWNTHVNKLSSELSRSVGCLYKIGNLIPTWLKKNLYYSLFYSRLCYCLLVWGTTSTTNYNSLLTPQKKMLRQLENYKGKIQNLHTAPLFKKYGILKVNQIYHFKLLQLIHKQKLYVTDLSDVTHAHPLRHEHRRPPQTSTNYETQTMEYQVSKALNNIMKTT</sequence>
<accession>A0A147BB35</accession>
<dbReference type="PROSITE" id="PS50878">
    <property type="entry name" value="RT_POL"/>
    <property type="match status" value="1"/>
</dbReference>
<dbReference type="Pfam" id="PF00078">
    <property type="entry name" value="RVT_1"/>
    <property type="match status" value="1"/>
</dbReference>
<protein>
    <submittedName>
        <fullName evidence="2">Putative tick transposon</fullName>
    </submittedName>
</protein>